<keyword evidence="4" id="KW-0547">Nucleotide-binding</keyword>
<evidence type="ECO:0000256" key="3">
    <source>
        <dbReference type="ARBA" id="ARBA00022679"/>
    </source>
</evidence>
<dbReference type="InterPro" id="IPR018484">
    <property type="entry name" value="FGGY_N"/>
</dbReference>
<keyword evidence="2" id="KW-0859">Xylose metabolism</keyword>
<dbReference type="InterPro" id="IPR043129">
    <property type="entry name" value="ATPase_NBD"/>
</dbReference>
<dbReference type="Pfam" id="PF02782">
    <property type="entry name" value="FGGY_C"/>
    <property type="match status" value="1"/>
</dbReference>
<dbReference type="SUPFAM" id="SSF53067">
    <property type="entry name" value="Actin-like ATPase domain"/>
    <property type="match status" value="2"/>
</dbReference>
<feature type="domain" description="Carbohydrate kinase FGGY N-terminal" evidence="8">
    <location>
        <begin position="9"/>
        <end position="215"/>
    </location>
</feature>
<dbReference type="GO" id="GO:0005524">
    <property type="term" value="F:ATP binding"/>
    <property type="evidence" value="ECO:0007669"/>
    <property type="project" value="UniProtKB-KW"/>
</dbReference>
<dbReference type="Pfam" id="PF00370">
    <property type="entry name" value="FGGY_N"/>
    <property type="match status" value="1"/>
</dbReference>
<keyword evidence="6" id="KW-0067">ATP-binding</keyword>
<dbReference type="CDD" id="cd07771">
    <property type="entry name" value="ASKHA_NBD_FGGY_RhaB-like"/>
    <property type="match status" value="1"/>
</dbReference>
<keyword evidence="3" id="KW-0808">Transferase</keyword>
<dbReference type="PANTHER" id="PTHR43095:SF5">
    <property type="entry name" value="XYLULOSE KINASE"/>
    <property type="match status" value="1"/>
</dbReference>
<dbReference type="GO" id="GO:0019301">
    <property type="term" value="P:rhamnose catabolic process"/>
    <property type="evidence" value="ECO:0007669"/>
    <property type="project" value="InterPro"/>
</dbReference>
<comment type="caution">
    <text evidence="10">The sequence shown here is derived from an EMBL/GenBank/DDBJ whole genome shotgun (WGS) entry which is preliminary data.</text>
</comment>
<evidence type="ECO:0000313" key="10">
    <source>
        <dbReference type="EMBL" id="MBI8989515.1"/>
    </source>
</evidence>
<accession>A0A934I1F5</accession>
<dbReference type="AlphaFoldDB" id="A0A934I1F5"/>
<evidence type="ECO:0000259" key="9">
    <source>
        <dbReference type="Pfam" id="PF02782"/>
    </source>
</evidence>
<dbReference type="GO" id="GO:0008993">
    <property type="term" value="F:rhamnulokinase activity"/>
    <property type="evidence" value="ECO:0007669"/>
    <property type="project" value="InterPro"/>
</dbReference>
<evidence type="ECO:0000313" key="11">
    <source>
        <dbReference type="Proteomes" id="UP000645966"/>
    </source>
</evidence>
<evidence type="ECO:0000256" key="7">
    <source>
        <dbReference type="ARBA" id="ARBA00023308"/>
    </source>
</evidence>
<proteinExistence type="inferred from homology"/>
<keyword evidence="2" id="KW-0119">Carbohydrate metabolism</keyword>
<evidence type="ECO:0000256" key="6">
    <source>
        <dbReference type="ARBA" id="ARBA00022840"/>
    </source>
</evidence>
<dbReference type="RefSeq" id="WP_198738556.1">
    <property type="nucleotide sequence ID" value="NZ_JAEIOS010000012.1"/>
</dbReference>
<name>A0A934I1F5_9CORY</name>
<dbReference type="InterPro" id="IPR013449">
    <property type="entry name" value="Rhamnulokinase"/>
</dbReference>
<evidence type="ECO:0000256" key="1">
    <source>
        <dbReference type="ARBA" id="ARBA00009156"/>
    </source>
</evidence>
<dbReference type="Gene3D" id="3.30.420.40">
    <property type="match status" value="2"/>
</dbReference>
<dbReference type="EMBL" id="JAEIOS010000012">
    <property type="protein sequence ID" value="MBI8989515.1"/>
    <property type="molecule type" value="Genomic_DNA"/>
</dbReference>
<keyword evidence="5" id="KW-0418">Kinase</keyword>
<evidence type="ECO:0000256" key="5">
    <source>
        <dbReference type="ARBA" id="ARBA00022777"/>
    </source>
</evidence>
<evidence type="ECO:0000259" key="8">
    <source>
        <dbReference type="Pfam" id="PF00370"/>
    </source>
</evidence>
<feature type="domain" description="Carbohydrate kinase FGGY C-terminal" evidence="9">
    <location>
        <begin position="255"/>
        <end position="443"/>
    </location>
</feature>
<protein>
    <submittedName>
        <fullName evidence="10">Rhamnulokinase</fullName>
    </submittedName>
</protein>
<sequence length="486" mass="52307">MSPSQYAAVALDLGSSNGRAIVGVLNGGTLKMQEAHRFPHKVDTVDGALAWDIDRLLDGAIAGITIARTRVPIAIDSIGVDSWGVDYALVKKDGQVALPVRSYRDTRMAEHREKFNEALPADRAFALTGIQPADINTANQLFADLQQHPELVDSIERVQLLPDYFASLLCGEQAHGRAISSTTGLATPGAATWSDEVLDALGIPRRWFSEISRDSMVLCPETITGIPMVRPGGHDTACAVHAIPHDGVSAEDSVFISCGSWTLVGACTDEPVLSDACFTSGFTNEVRIDGGIRLLKNITGLWILQDCMRAWQQAGKNTDLPALLVSAESAPSMKVVFDPNDKVFTTPGDMPEKIHARMRELYGREPESTGQLIRLILESLAIAHATAISEVTELTGARPKVVNIVGGGSRNGLLCQMTASATGLPVLSGPAEASAAGNLLSQFEAIGAIEPGERDGIIQRSFTPLRFEPRDPTRWNDMRRRLAEVR</sequence>
<comment type="similarity">
    <text evidence="1">Belongs to the FGGY kinase family.</text>
</comment>
<evidence type="ECO:0000256" key="4">
    <source>
        <dbReference type="ARBA" id="ARBA00022741"/>
    </source>
</evidence>
<dbReference type="PANTHER" id="PTHR43095">
    <property type="entry name" value="SUGAR KINASE"/>
    <property type="match status" value="1"/>
</dbReference>
<dbReference type="InterPro" id="IPR050406">
    <property type="entry name" value="FGGY_Carb_Kinase"/>
</dbReference>
<keyword evidence="7" id="KW-0684">Rhamnose metabolism</keyword>
<organism evidence="10 11">
    <name type="scientific">Corynebacterium meridianum</name>
    <dbReference type="NCBI Taxonomy" id="2765363"/>
    <lineage>
        <taxon>Bacteria</taxon>
        <taxon>Bacillati</taxon>
        <taxon>Actinomycetota</taxon>
        <taxon>Actinomycetes</taxon>
        <taxon>Mycobacteriales</taxon>
        <taxon>Corynebacteriaceae</taxon>
        <taxon>Corynebacterium</taxon>
    </lineage>
</organism>
<dbReference type="InterPro" id="IPR018485">
    <property type="entry name" value="FGGY_C"/>
</dbReference>
<evidence type="ECO:0000256" key="2">
    <source>
        <dbReference type="ARBA" id="ARBA00022629"/>
    </source>
</evidence>
<keyword evidence="11" id="KW-1185">Reference proteome</keyword>
<dbReference type="Proteomes" id="UP000645966">
    <property type="component" value="Unassembled WGS sequence"/>
</dbReference>
<gene>
    <name evidence="10" type="ORF">JDV75_07035</name>
</gene>
<dbReference type="GO" id="GO:0042732">
    <property type="term" value="P:D-xylose metabolic process"/>
    <property type="evidence" value="ECO:0007669"/>
    <property type="project" value="UniProtKB-KW"/>
</dbReference>
<reference evidence="10" key="1">
    <citation type="submission" date="2020-12" db="EMBL/GenBank/DDBJ databases">
        <title>Genome public.</title>
        <authorList>
            <person name="Sun Q."/>
        </authorList>
    </citation>
    <scope>NUCLEOTIDE SEQUENCE</scope>
    <source>
        <strain evidence="10">CCM 8863</strain>
    </source>
</reference>